<dbReference type="Proteomes" id="UP000246114">
    <property type="component" value="Unassembled WGS sequence"/>
</dbReference>
<proteinExistence type="predicted"/>
<reference evidence="3 4" key="1">
    <citation type="submission" date="2016-10" db="EMBL/GenBank/DDBJ databases">
        <authorList>
            <person name="de Groot N.N."/>
        </authorList>
    </citation>
    <scope>NUCLEOTIDE SEQUENCE [LARGE SCALE GENOMIC DNA]</scope>
    <source>
        <strain evidence="3 4">NLAE-zl-G419</strain>
    </source>
</reference>
<gene>
    <name evidence="2" type="ORF">DBY38_11890</name>
    <name evidence="3" type="ORF">SAMN04487885_11175</name>
</gene>
<dbReference type="RefSeq" id="WP_074845462.1">
    <property type="nucleotide sequence ID" value="NZ_FOOE01000011.1"/>
</dbReference>
<organism evidence="3 4">
    <name type="scientific">Clostridium cadaveris</name>
    <dbReference type="NCBI Taxonomy" id="1529"/>
    <lineage>
        <taxon>Bacteria</taxon>
        <taxon>Bacillati</taxon>
        <taxon>Bacillota</taxon>
        <taxon>Clostridia</taxon>
        <taxon>Eubacteriales</taxon>
        <taxon>Clostridiaceae</taxon>
        <taxon>Clostridium</taxon>
    </lineage>
</organism>
<feature type="domain" description="Peptidoglycan binding-like" evidence="1">
    <location>
        <begin position="335"/>
        <end position="396"/>
    </location>
</feature>
<dbReference type="AlphaFoldDB" id="A0A1I2LPP1"/>
<dbReference type="Pfam" id="PF01471">
    <property type="entry name" value="PG_binding_1"/>
    <property type="match status" value="1"/>
</dbReference>
<dbReference type="Gene3D" id="1.10.101.10">
    <property type="entry name" value="PGBD-like superfamily/PGBD"/>
    <property type="match status" value="1"/>
</dbReference>
<dbReference type="InterPro" id="IPR036365">
    <property type="entry name" value="PGBD-like_sf"/>
</dbReference>
<dbReference type="Proteomes" id="UP000182135">
    <property type="component" value="Unassembled WGS sequence"/>
</dbReference>
<evidence type="ECO:0000259" key="1">
    <source>
        <dbReference type="Pfam" id="PF01471"/>
    </source>
</evidence>
<dbReference type="InterPro" id="IPR036366">
    <property type="entry name" value="PGBDSf"/>
</dbReference>
<dbReference type="STRING" id="1529.SAMN04487885_11175"/>
<dbReference type="EMBL" id="QAMZ01000051">
    <property type="protein sequence ID" value="PWL52266.1"/>
    <property type="molecule type" value="Genomic_DNA"/>
</dbReference>
<dbReference type="eggNOG" id="COG3409">
    <property type="taxonomic scope" value="Bacteria"/>
</dbReference>
<dbReference type="OrthoDB" id="2933491at2"/>
<evidence type="ECO:0000313" key="5">
    <source>
        <dbReference type="Proteomes" id="UP000246114"/>
    </source>
</evidence>
<evidence type="ECO:0000313" key="2">
    <source>
        <dbReference type="EMBL" id="PWL52266.1"/>
    </source>
</evidence>
<dbReference type="SUPFAM" id="SSF47090">
    <property type="entry name" value="PGBD-like"/>
    <property type="match status" value="1"/>
</dbReference>
<evidence type="ECO:0000313" key="3">
    <source>
        <dbReference type="EMBL" id="SFF81492.1"/>
    </source>
</evidence>
<protein>
    <submittedName>
        <fullName evidence="3">Putative peptidoglycan binding domain-containing protein</fullName>
    </submittedName>
    <submittedName>
        <fullName evidence="2">Spore cortex-lytic protein</fullName>
    </submittedName>
</protein>
<evidence type="ECO:0000313" key="4">
    <source>
        <dbReference type="Proteomes" id="UP000182135"/>
    </source>
</evidence>
<keyword evidence="4" id="KW-1185">Reference proteome</keyword>
<reference evidence="2 5" key="2">
    <citation type="submission" date="2018-03" db="EMBL/GenBank/DDBJ databases">
        <title>The uncultured portion of the human microbiome is neutrally assembled.</title>
        <authorList>
            <person name="Jeraldo P."/>
            <person name="Boardman L."/>
            <person name="White B.A."/>
            <person name="Nelson H."/>
            <person name="Goldenfeld N."/>
            <person name="Chia N."/>
        </authorList>
    </citation>
    <scope>NUCLEOTIDE SEQUENCE [LARGE SCALE GENOMIC DNA]</scope>
    <source>
        <strain evidence="2">CIM:MAG 903</strain>
    </source>
</reference>
<dbReference type="EMBL" id="FOOE01000011">
    <property type="protein sequence ID" value="SFF81492.1"/>
    <property type="molecule type" value="Genomic_DNA"/>
</dbReference>
<sequence length="447" mass="49978">MATGYLKVQVFENDSYIPIDKAKVTITPVGAEQRASDTIQTNSSGVTDVVELEAPPIEFSQRPSDKVPYSFSDVMVEAEGYAPQLIKGVQIYPEITALQQIYLRGDKGLTRQNETIIIIQPNVLVGNYPAKIPEEPIKPMPKSTGQVVLPNVVVPEFIIVHDGGPNSSGPNYTVPFPEYIKNVASSEIYSTWSENTIRANVYAIVSFTLNRIYTEWYPSRGKTFDITNSTAYDHAFSYGRNIYENISRIVDELFATYVKRSGVRQPLLTQYCDGVQVQCPGWMTQWGSKYLGDQGKTPYDILTTYYGDDINLVTAEEVEGIPRSYPGYTLEIGSRGQPVITVQTYLNRIAQNYPLIPKVRVDGIYGPNTKESVKVFQGIFGLPQTGNVDYSTWYKLSQIYVGVTKIAELRGGIGEISPVQEKDFYPPLGLGYHSLGEVPKIKYWDDL</sequence>
<accession>A0A1I2LPP1</accession>
<dbReference type="InterPro" id="IPR002477">
    <property type="entry name" value="Peptidoglycan-bd-like"/>
</dbReference>
<name>A0A1I2LPP1_9CLOT</name>